<evidence type="ECO:0000313" key="2">
    <source>
        <dbReference type="Proteomes" id="UP000064967"/>
    </source>
</evidence>
<proteinExistence type="predicted"/>
<dbReference type="Proteomes" id="UP000064967">
    <property type="component" value="Chromosome"/>
</dbReference>
<organism evidence="1 2">
    <name type="scientific">Labilithrix luteola</name>
    <dbReference type="NCBI Taxonomy" id="1391654"/>
    <lineage>
        <taxon>Bacteria</taxon>
        <taxon>Pseudomonadati</taxon>
        <taxon>Myxococcota</taxon>
        <taxon>Polyangia</taxon>
        <taxon>Polyangiales</taxon>
        <taxon>Labilitrichaceae</taxon>
        <taxon>Labilithrix</taxon>
    </lineage>
</organism>
<dbReference type="AlphaFoldDB" id="A0A0K1Q3U8"/>
<gene>
    <name evidence="1" type="ORF">AKJ09_06728</name>
</gene>
<dbReference type="KEGG" id="llu:AKJ09_06728"/>
<protein>
    <submittedName>
        <fullName evidence="1">Uncharacterized protein</fullName>
    </submittedName>
</protein>
<reference evidence="1 2" key="1">
    <citation type="submission" date="2015-08" db="EMBL/GenBank/DDBJ databases">
        <authorList>
            <person name="Babu N.S."/>
            <person name="Beckwith C.J."/>
            <person name="Beseler K.G."/>
            <person name="Brison A."/>
            <person name="Carone J.V."/>
            <person name="Caskin T.P."/>
            <person name="Diamond M."/>
            <person name="Durham M.E."/>
            <person name="Foxe J.M."/>
            <person name="Go M."/>
            <person name="Henderson B.A."/>
            <person name="Jones I.B."/>
            <person name="McGettigan J.A."/>
            <person name="Micheletti S.J."/>
            <person name="Nasrallah M.E."/>
            <person name="Ortiz D."/>
            <person name="Piller C.R."/>
            <person name="Privatt S.R."/>
            <person name="Schneider S.L."/>
            <person name="Sharp S."/>
            <person name="Smith T.C."/>
            <person name="Stanton J.D."/>
            <person name="Ullery H.E."/>
            <person name="Wilson R.J."/>
            <person name="Serrano M.G."/>
            <person name="Buck G."/>
            <person name="Lee V."/>
            <person name="Wang Y."/>
            <person name="Carvalho R."/>
            <person name="Voegtly L."/>
            <person name="Shi R."/>
            <person name="Duckworth R."/>
            <person name="Johnson A."/>
            <person name="Loviza R."/>
            <person name="Walstead R."/>
            <person name="Shah Z."/>
            <person name="Kiflezghi M."/>
            <person name="Wade K."/>
            <person name="Ball S.L."/>
            <person name="Bradley K.W."/>
            <person name="Asai D.J."/>
            <person name="Bowman C.A."/>
            <person name="Russell D.A."/>
            <person name="Pope W.H."/>
            <person name="Jacobs-Sera D."/>
            <person name="Hendrix R.W."/>
            <person name="Hatfull G.F."/>
        </authorList>
    </citation>
    <scope>NUCLEOTIDE SEQUENCE [LARGE SCALE GENOMIC DNA]</scope>
    <source>
        <strain evidence="1 2">DSM 27648</strain>
    </source>
</reference>
<accession>A0A0K1Q3U8</accession>
<keyword evidence="2" id="KW-1185">Reference proteome</keyword>
<dbReference type="EMBL" id="CP012333">
    <property type="protein sequence ID" value="AKV00065.1"/>
    <property type="molecule type" value="Genomic_DNA"/>
</dbReference>
<evidence type="ECO:0000313" key="1">
    <source>
        <dbReference type="EMBL" id="AKV00065.1"/>
    </source>
</evidence>
<dbReference type="STRING" id="1391654.AKJ09_06728"/>
<dbReference type="RefSeq" id="WP_146651424.1">
    <property type="nucleotide sequence ID" value="NZ_CP012333.1"/>
</dbReference>
<sequence>MCEPPPTPLAGHRRQVLEEMALEQAVSVVDALASPPAARHAQVAPQAIRENVIVCYGQHA</sequence>
<name>A0A0K1Q3U8_9BACT</name>